<dbReference type="EMBL" id="PVBT01000018">
    <property type="protein sequence ID" value="PRD49474.1"/>
    <property type="molecule type" value="Genomic_DNA"/>
</dbReference>
<dbReference type="Proteomes" id="UP000238563">
    <property type="component" value="Unassembled WGS sequence"/>
</dbReference>
<organism evidence="1 2">
    <name type="scientific">Phyllobacterium myrsinacearum</name>
    <dbReference type="NCBI Taxonomy" id="28101"/>
    <lineage>
        <taxon>Bacteria</taxon>
        <taxon>Pseudomonadati</taxon>
        <taxon>Pseudomonadota</taxon>
        <taxon>Alphaproteobacteria</taxon>
        <taxon>Hyphomicrobiales</taxon>
        <taxon>Phyllobacteriaceae</taxon>
        <taxon>Phyllobacterium</taxon>
    </lineage>
</organism>
<name>A0A2S9J9P4_9HYPH</name>
<keyword evidence="2" id="KW-1185">Reference proteome</keyword>
<evidence type="ECO:0000313" key="1">
    <source>
        <dbReference type="EMBL" id="PRD49474.1"/>
    </source>
</evidence>
<gene>
    <name evidence="1" type="ORF">C5750_26175</name>
</gene>
<dbReference type="AlphaFoldDB" id="A0A2S9J9P4"/>
<protein>
    <submittedName>
        <fullName evidence="1">Uncharacterized protein</fullName>
    </submittedName>
</protein>
<reference evidence="1 2" key="1">
    <citation type="submission" date="2018-02" db="EMBL/GenBank/DDBJ databases">
        <title>The draft genome of Phyllobacterium myrsinacearum DSM5892.</title>
        <authorList>
            <person name="Li L."/>
            <person name="Liu L."/>
            <person name="Zhang X."/>
            <person name="Wang T."/>
        </authorList>
    </citation>
    <scope>NUCLEOTIDE SEQUENCE [LARGE SCALE GENOMIC DNA]</scope>
    <source>
        <strain evidence="1 2">DSM 5892</strain>
    </source>
</reference>
<proteinExistence type="predicted"/>
<comment type="caution">
    <text evidence="1">The sequence shown here is derived from an EMBL/GenBank/DDBJ whole genome shotgun (WGS) entry which is preliminary data.</text>
</comment>
<accession>A0A2S9J9P4</accession>
<evidence type="ECO:0000313" key="2">
    <source>
        <dbReference type="Proteomes" id="UP000238563"/>
    </source>
</evidence>
<sequence length="59" mass="6927">MTQLPELPISDNEVNIRMMTLLKDTPGWCFRERLLDEAKRMTQDALKDTSRMENENRSG</sequence>